<dbReference type="Gene3D" id="3.40.50.1820">
    <property type="entry name" value="alpha/beta hydrolase"/>
    <property type="match status" value="1"/>
</dbReference>
<reference evidence="4 5" key="1">
    <citation type="journal article" date="2020" name="Antonie Van Leeuwenhoek">
        <title>Stenotrophomonas cyclobalanopsidis sp. nov., isolated from the leaf spot disease of Cyclobalanopsis patelliformis.</title>
        <authorList>
            <person name="Bian D.R."/>
            <person name="Xue H."/>
            <person name="Piao C.G."/>
            <person name="Li Y."/>
        </authorList>
    </citation>
    <scope>NUCLEOTIDE SEQUENCE [LARGE SCALE GENOMIC DNA]</scope>
    <source>
        <strain evidence="4 5">TPQG1-4</strain>
    </source>
</reference>
<dbReference type="PANTHER" id="PTHR40841:SF2">
    <property type="entry name" value="SIDEROPHORE-DEGRADING ESTERASE (EUROFUNG)"/>
    <property type="match status" value="1"/>
</dbReference>
<proteinExistence type="inferred from homology"/>
<dbReference type="InterPro" id="IPR052558">
    <property type="entry name" value="Siderophore_Hydrolase_D"/>
</dbReference>
<protein>
    <submittedName>
        <fullName evidence="4">Alpha/beta hydrolase</fullName>
    </submittedName>
</protein>
<dbReference type="SUPFAM" id="SSF53474">
    <property type="entry name" value="alpha/beta-Hydrolases"/>
    <property type="match status" value="1"/>
</dbReference>
<dbReference type="RefSeq" id="WP_150456090.1">
    <property type="nucleotide sequence ID" value="NZ_VYKI01000043.1"/>
</dbReference>
<dbReference type="EMBL" id="VYKI01000043">
    <property type="protein sequence ID" value="KAA8992596.1"/>
    <property type="molecule type" value="Genomic_DNA"/>
</dbReference>
<keyword evidence="2 4" id="KW-0378">Hydrolase</keyword>
<evidence type="ECO:0000256" key="3">
    <source>
        <dbReference type="SAM" id="SignalP"/>
    </source>
</evidence>
<dbReference type="InterPro" id="IPR000801">
    <property type="entry name" value="Esterase-like"/>
</dbReference>
<keyword evidence="3" id="KW-0732">Signal</keyword>
<dbReference type="PANTHER" id="PTHR40841">
    <property type="entry name" value="SIDEROPHORE TRIACETYLFUSARININE C ESTERASE"/>
    <property type="match status" value="1"/>
</dbReference>
<accession>A0ABQ6SVZ3</accession>
<evidence type="ECO:0000256" key="2">
    <source>
        <dbReference type="ARBA" id="ARBA00022801"/>
    </source>
</evidence>
<dbReference type="InterPro" id="IPR029058">
    <property type="entry name" value="AB_hydrolase_fold"/>
</dbReference>
<dbReference type="GO" id="GO:0016787">
    <property type="term" value="F:hydrolase activity"/>
    <property type="evidence" value="ECO:0007669"/>
    <property type="project" value="UniProtKB-KW"/>
</dbReference>
<dbReference type="PROSITE" id="PS51257">
    <property type="entry name" value="PROKAR_LIPOPROTEIN"/>
    <property type="match status" value="1"/>
</dbReference>
<dbReference type="Proteomes" id="UP000326367">
    <property type="component" value="Unassembled WGS sequence"/>
</dbReference>
<gene>
    <name evidence="4" type="ORF">FJU31_18800</name>
</gene>
<evidence type="ECO:0000313" key="5">
    <source>
        <dbReference type="Proteomes" id="UP000326367"/>
    </source>
</evidence>
<name>A0ABQ6SVZ3_9GAMM</name>
<sequence>MKHGRGWSAVMCLALAGCAMSVPPPAAQDTSKQGTTTAAATPGVVLPDTEALRVHDPVGRDYPIWVALPADYAAHPEKRYPVLYVTDALYSFPLVRSVRNLVGQQGVNIENFILVGLPPQEGLTSKQSRSRDYTPSNPVRKADGYYSDDVIYGGAAHYRDFLAAEVLPMIDARYRTDPARRAFAGHSYGALFGAYVLTTQPDLFSTYILSSPSLWFDQRLLPRMQDSAVIPAQPTRVLLSVGSYETVQPGPRYSTGNDMLRQAADFTAQLQRSGRKLQVDNVVIEGEDHLTVYPRVITRALLEVMPGEGPYTGG</sequence>
<keyword evidence="5" id="KW-1185">Reference proteome</keyword>
<organism evidence="4 5">
    <name type="scientific">Stenotrophomonas cyclobalanopsidis</name>
    <dbReference type="NCBI Taxonomy" id="2771362"/>
    <lineage>
        <taxon>Bacteria</taxon>
        <taxon>Pseudomonadati</taxon>
        <taxon>Pseudomonadota</taxon>
        <taxon>Gammaproteobacteria</taxon>
        <taxon>Lysobacterales</taxon>
        <taxon>Lysobacteraceae</taxon>
        <taxon>Stenotrophomonas</taxon>
    </lineage>
</organism>
<comment type="caution">
    <text evidence="4">The sequence shown here is derived from an EMBL/GenBank/DDBJ whole genome shotgun (WGS) entry which is preliminary data.</text>
</comment>
<evidence type="ECO:0000256" key="1">
    <source>
        <dbReference type="ARBA" id="ARBA00005622"/>
    </source>
</evidence>
<feature type="signal peptide" evidence="3">
    <location>
        <begin position="1"/>
        <end position="27"/>
    </location>
</feature>
<dbReference type="Pfam" id="PF00756">
    <property type="entry name" value="Esterase"/>
    <property type="match status" value="1"/>
</dbReference>
<feature type="chain" id="PRO_5045395692" evidence="3">
    <location>
        <begin position="28"/>
        <end position="314"/>
    </location>
</feature>
<comment type="similarity">
    <text evidence="1">Belongs to the esterase D family.</text>
</comment>
<evidence type="ECO:0000313" key="4">
    <source>
        <dbReference type="EMBL" id="KAA8992596.1"/>
    </source>
</evidence>